<evidence type="ECO:0000313" key="7">
    <source>
        <dbReference type="Proteomes" id="UP000235965"/>
    </source>
</evidence>
<dbReference type="GO" id="GO:0006289">
    <property type="term" value="P:nucleotide-excision repair"/>
    <property type="evidence" value="ECO:0007669"/>
    <property type="project" value="TreeGrafter"/>
</dbReference>
<evidence type="ECO:0000259" key="5">
    <source>
        <dbReference type="PROSITE" id="PS51193"/>
    </source>
</evidence>
<dbReference type="PANTHER" id="PTHR11472:SF47">
    <property type="entry name" value="FANCONI ANEMIA GROUP J PROTEIN"/>
    <property type="match status" value="1"/>
</dbReference>
<dbReference type="PROSITE" id="PS51193">
    <property type="entry name" value="HELICASE_ATP_BIND_2"/>
    <property type="match status" value="1"/>
</dbReference>
<dbReference type="GO" id="GO:0003677">
    <property type="term" value="F:DNA binding"/>
    <property type="evidence" value="ECO:0007669"/>
    <property type="project" value="InterPro"/>
</dbReference>
<reference evidence="6 7" key="1">
    <citation type="submission" date="2017-12" db="EMBL/GenBank/DDBJ databases">
        <title>Hemimetabolous genomes reveal molecular basis of termite eusociality.</title>
        <authorList>
            <person name="Harrison M.C."/>
            <person name="Jongepier E."/>
            <person name="Robertson H.M."/>
            <person name="Arning N."/>
            <person name="Bitard-Feildel T."/>
            <person name="Chao H."/>
            <person name="Childers C.P."/>
            <person name="Dinh H."/>
            <person name="Doddapaneni H."/>
            <person name="Dugan S."/>
            <person name="Gowin J."/>
            <person name="Greiner C."/>
            <person name="Han Y."/>
            <person name="Hu H."/>
            <person name="Hughes D.S.T."/>
            <person name="Huylmans A.-K."/>
            <person name="Kemena C."/>
            <person name="Kremer L.P.M."/>
            <person name="Lee S.L."/>
            <person name="Lopez-Ezquerra A."/>
            <person name="Mallet L."/>
            <person name="Monroy-Kuhn J.M."/>
            <person name="Moser A."/>
            <person name="Murali S.C."/>
            <person name="Muzny D.M."/>
            <person name="Otani S."/>
            <person name="Piulachs M.-D."/>
            <person name="Poelchau M."/>
            <person name="Qu J."/>
            <person name="Schaub F."/>
            <person name="Wada-Katsumata A."/>
            <person name="Worley K.C."/>
            <person name="Xie Q."/>
            <person name="Ylla G."/>
            <person name="Poulsen M."/>
            <person name="Gibbs R.A."/>
            <person name="Schal C."/>
            <person name="Richards S."/>
            <person name="Belles X."/>
            <person name="Korb J."/>
            <person name="Bornberg-Bauer E."/>
        </authorList>
    </citation>
    <scope>NUCLEOTIDE SEQUENCE [LARGE SCALE GENOMIC DNA]</scope>
    <source>
        <tissue evidence="6">Whole body</tissue>
    </source>
</reference>
<evidence type="ECO:0000256" key="4">
    <source>
        <dbReference type="SAM" id="MobiDB-lite"/>
    </source>
</evidence>
<dbReference type="AlphaFoldDB" id="A0A2J7Q738"/>
<keyword evidence="1" id="KW-0547">Nucleotide-binding</keyword>
<accession>A0A2J7Q738</accession>
<dbReference type="GO" id="GO:0005524">
    <property type="term" value="F:ATP binding"/>
    <property type="evidence" value="ECO:0007669"/>
    <property type="project" value="UniProtKB-KW"/>
</dbReference>
<evidence type="ECO:0000256" key="2">
    <source>
        <dbReference type="ARBA" id="ARBA00022801"/>
    </source>
</evidence>
<dbReference type="Gene3D" id="3.40.50.300">
    <property type="entry name" value="P-loop containing nucleotide triphosphate hydrolases"/>
    <property type="match status" value="2"/>
</dbReference>
<organism evidence="6 7">
    <name type="scientific">Cryptotermes secundus</name>
    <dbReference type="NCBI Taxonomy" id="105785"/>
    <lineage>
        <taxon>Eukaryota</taxon>
        <taxon>Metazoa</taxon>
        <taxon>Ecdysozoa</taxon>
        <taxon>Arthropoda</taxon>
        <taxon>Hexapoda</taxon>
        <taxon>Insecta</taxon>
        <taxon>Pterygota</taxon>
        <taxon>Neoptera</taxon>
        <taxon>Polyneoptera</taxon>
        <taxon>Dictyoptera</taxon>
        <taxon>Blattodea</taxon>
        <taxon>Blattoidea</taxon>
        <taxon>Termitoidae</taxon>
        <taxon>Kalotermitidae</taxon>
        <taxon>Cryptotermitinae</taxon>
        <taxon>Cryptotermes</taxon>
    </lineage>
</organism>
<dbReference type="InterPro" id="IPR045028">
    <property type="entry name" value="DinG/Rad3-like"/>
</dbReference>
<dbReference type="InterPro" id="IPR014013">
    <property type="entry name" value="Helic_SF1/SF2_ATP-bd_DinG/Rad3"/>
</dbReference>
<dbReference type="Pfam" id="PF06733">
    <property type="entry name" value="DEAD_2"/>
    <property type="match status" value="1"/>
</dbReference>
<feature type="domain" description="Helicase ATP-binding" evidence="5">
    <location>
        <begin position="60"/>
        <end position="332"/>
    </location>
</feature>
<name>A0A2J7Q738_9NEOP</name>
<dbReference type="InterPro" id="IPR006554">
    <property type="entry name" value="Helicase-like_DEXD_c2"/>
</dbReference>
<evidence type="ECO:0000256" key="3">
    <source>
        <dbReference type="ARBA" id="ARBA00022840"/>
    </source>
</evidence>
<proteinExistence type="predicted"/>
<feature type="compositionally biased region" description="Polar residues" evidence="4">
    <location>
        <begin position="44"/>
        <end position="68"/>
    </location>
</feature>
<dbReference type="Proteomes" id="UP000235965">
    <property type="component" value="Unassembled WGS sequence"/>
</dbReference>
<keyword evidence="3" id="KW-0067">ATP-binding</keyword>
<evidence type="ECO:0000256" key="1">
    <source>
        <dbReference type="ARBA" id="ARBA00022741"/>
    </source>
</evidence>
<keyword evidence="7" id="KW-1185">Reference proteome</keyword>
<feature type="region of interest" description="Disordered" evidence="4">
    <location>
        <begin position="44"/>
        <end position="78"/>
    </location>
</feature>
<dbReference type="EMBL" id="NEVH01017447">
    <property type="protein sequence ID" value="PNF24395.1"/>
    <property type="molecule type" value="Genomic_DNA"/>
</dbReference>
<dbReference type="InterPro" id="IPR027417">
    <property type="entry name" value="P-loop_NTPase"/>
</dbReference>
<dbReference type="GO" id="GO:0003678">
    <property type="term" value="F:DNA helicase activity"/>
    <property type="evidence" value="ECO:0007669"/>
    <property type="project" value="InterPro"/>
</dbReference>
<dbReference type="GO" id="GO:0016818">
    <property type="term" value="F:hydrolase activity, acting on acid anhydrides, in phosphorus-containing anhydrides"/>
    <property type="evidence" value="ECO:0007669"/>
    <property type="project" value="InterPro"/>
</dbReference>
<sequence>MEDFQMRPKKIFKMMKDTKNSANALSTSSDCMNTHTCDTAYNIGQGQKQNSSPSSPSFKNGICQSPYSTPHKEESATQMDVTADVSAPSETVTKDAICISKQDGCMETEEGTSAKPQVPKIFYCSRTHQQIQQVVRELRKTVYKDVKMTILSSREHTCIQTPGSGHTFRSKTEMCCALLDPVEGRGCMYKNGRMSSHTALEYYKMESPWDLEDLVQAGRTIKSCPYFASRDLITTADIVFCPYIYLIDPKIRNTMNLQLRGAVILLDEAHNIEDCCRDAGSYSVLYDDIFQAMKDCKRVAGMEILPEIHNRLAWFLSSLMKWMSQTIQLTEHYETETERMESSTFGGADAVASFEEHGIDLESIIEFKRCAVDAVTETNSGENMLHTKESFERHGVLQATTFVLEGLSLVLGFMYDNDMEHIWDYYVVVCKNSVVSSTSRNDMPNDWPNARGRSMLIVEEDDTPSNWGHYLNFLCMNPGVVFRPIADVVRSIVLTSGTLAPLVTFNSELGTTFANELQALHIIDENQLWVGALGSGPGGRELQASYRLTDMSDFRQELGSTILQVCKVIPYGVLCFLPSYRLLESLRQ</sequence>
<evidence type="ECO:0000313" key="6">
    <source>
        <dbReference type="EMBL" id="PNF24395.1"/>
    </source>
</evidence>
<dbReference type="GO" id="GO:0005634">
    <property type="term" value="C:nucleus"/>
    <property type="evidence" value="ECO:0007669"/>
    <property type="project" value="TreeGrafter"/>
</dbReference>
<dbReference type="GO" id="GO:1990918">
    <property type="term" value="P:double-strand break repair involved in meiotic recombination"/>
    <property type="evidence" value="ECO:0007669"/>
    <property type="project" value="TreeGrafter"/>
</dbReference>
<dbReference type="PANTHER" id="PTHR11472">
    <property type="entry name" value="DNA REPAIR DEAD HELICASE RAD3/XP-D SUBFAMILY MEMBER"/>
    <property type="match status" value="1"/>
</dbReference>
<keyword evidence="2" id="KW-0378">Hydrolase</keyword>
<dbReference type="OrthoDB" id="19182at2759"/>
<comment type="caution">
    <text evidence="6">The sequence shown here is derived from an EMBL/GenBank/DDBJ whole genome shotgun (WGS) entry which is preliminary data.</text>
</comment>
<dbReference type="SMART" id="SM00488">
    <property type="entry name" value="DEXDc2"/>
    <property type="match status" value="1"/>
</dbReference>
<dbReference type="InterPro" id="IPR010614">
    <property type="entry name" value="RAD3-like_helicase_DEAD"/>
</dbReference>
<feature type="non-terminal residue" evidence="6">
    <location>
        <position position="588"/>
    </location>
</feature>
<gene>
    <name evidence="6" type="ORF">B7P43_G09699</name>
</gene>
<protein>
    <recommendedName>
        <fullName evidence="5">Helicase ATP-binding domain-containing protein</fullName>
    </recommendedName>
</protein>